<evidence type="ECO:0000256" key="2">
    <source>
        <dbReference type="ARBA" id="ARBA00022640"/>
    </source>
</evidence>
<dbReference type="PANTHER" id="PTHR10381:SF15">
    <property type="entry name" value="CHLOROPLASTIC ATP-DEPENDENT CLP PROTEASE PROTEOLYTIC SUBUNIT 1"/>
    <property type="match status" value="1"/>
</dbReference>
<dbReference type="GO" id="GO:0004176">
    <property type="term" value="F:ATP-dependent peptidase activity"/>
    <property type="evidence" value="ECO:0007669"/>
    <property type="project" value="InterPro"/>
</dbReference>
<keyword evidence="10" id="KW-0150">Chloroplast</keyword>
<gene>
    <name evidence="7 10" type="primary">clpP</name>
</gene>
<dbReference type="PRINTS" id="PR00127">
    <property type="entry name" value="CLPPROTEASEP"/>
</dbReference>
<dbReference type="PANTHER" id="PTHR10381">
    <property type="entry name" value="ATP-DEPENDENT CLP PROTEASE PROTEOLYTIC SUBUNIT"/>
    <property type="match status" value="1"/>
</dbReference>
<reference evidence="10" key="1">
    <citation type="journal article" date="2020" name="Plants (Basel)">
        <title>Complete Chloroplast Genome of Rhipsalis baccifera, the only Cactus with Natural Distribution in the Old World: Genome Rearrangement, Intron Gain and Loss, and Implications for Phylogenetic Studies.</title>
        <authorList>
            <person name="Oulo M.A."/>
            <person name="Yang J.X."/>
            <person name="Dong X."/>
            <person name="Wanga V.O."/>
            <person name="Mkala E.M."/>
            <person name="Munyao J.N."/>
            <person name="Onjolo V.O."/>
            <person name="Rono P.C."/>
            <person name="Hu G.W."/>
            <person name="Wang Q.F."/>
        </authorList>
    </citation>
    <scope>NUCLEOTIDE SEQUENCE</scope>
</reference>
<dbReference type="InterPro" id="IPR023562">
    <property type="entry name" value="ClpP/TepA"/>
</dbReference>
<evidence type="ECO:0000256" key="7">
    <source>
        <dbReference type="HAMAP-Rule" id="MF_00444"/>
    </source>
</evidence>
<proteinExistence type="inferred from homology"/>
<dbReference type="RefSeq" id="YP_010015678.1">
    <property type="nucleotide sequence ID" value="NC_053545.1"/>
</dbReference>
<dbReference type="SUPFAM" id="SSF52096">
    <property type="entry name" value="ClpP/crotonase"/>
    <property type="match status" value="1"/>
</dbReference>
<dbReference type="EC" id="3.4.21.92" evidence="7"/>
<geneLocation type="chloroplast" evidence="10"/>
<evidence type="ECO:0000313" key="10">
    <source>
        <dbReference type="EMBL" id="QOI72662.1"/>
    </source>
</evidence>
<evidence type="ECO:0000256" key="1">
    <source>
        <dbReference type="ARBA" id="ARBA00007039"/>
    </source>
</evidence>
<dbReference type="GO" id="GO:0004252">
    <property type="term" value="F:serine-type endopeptidase activity"/>
    <property type="evidence" value="ECO:0007669"/>
    <property type="project" value="UniProtKB-UniRule"/>
</dbReference>
<evidence type="ECO:0000256" key="9">
    <source>
        <dbReference type="RuleBase" id="RU003567"/>
    </source>
</evidence>
<comment type="subunit">
    <text evidence="7">Component of the chloroplastic Clp protease core complex.</text>
</comment>
<dbReference type="PROSITE" id="PS00382">
    <property type="entry name" value="CLP_PROTEASE_HIS"/>
    <property type="match status" value="1"/>
</dbReference>
<dbReference type="GO" id="GO:0051117">
    <property type="term" value="F:ATPase binding"/>
    <property type="evidence" value="ECO:0007669"/>
    <property type="project" value="TreeGrafter"/>
</dbReference>
<keyword evidence="5 7" id="KW-0720">Serine protease</keyword>
<evidence type="ECO:0000256" key="8">
    <source>
        <dbReference type="PROSITE-ProRule" id="PRU10086"/>
    </source>
</evidence>
<feature type="active site" description="Nucleophile" evidence="7">
    <location>
        <position position="104"/>
    </location>
</feature>
<dbReference type="HAMAP" id="MF_00444">
    <property type="entry name" value="ClpP"/>
    <property type="match status" value="1"/>
</dbReference>
<dbReference type="GeneID" id="63349531"/>
<dbReference type="InterPro" id="IPR001907">
    <property type="entry name" value="ClpP"/>
</dbReference>
<feature type="active site" evidence="7 8">
    <location>
        <position position="129"/>
    </location>
</feature>
<comment type="similarity">
    <text evidence="1 7 9">Belongs to the peptidase S14 family.</text>
</comment>
<dbReference type="InterPro" id="IPR029045">
    <property type="entry name" value="ClpP/crotonase-like_dom_sf"/>
</dbReference>
<keyword evidence="2 10" id="KW-0934">Plastid</keyword>
<evidence type="ECO:0000256" key="5">
    <source>
        <dbReference type="ARBA" id="ARBA00022825"/>
    </source>
</evidence>
<keyword evidence="4 7" id="KW-0378">Hydrolase</keyword>
<accession>A0A7L8ZQW7</accession>
<evidence type="ECO:0000256" key="4">
    <source>
        <dbReference type="ARBA" id="ARBA00022801"/>
    </source>
</evidence>
<dbReference type="Gene3D" id="3.90.226.10">
    <property type="entry name" value="2-enoyl-CoA Hydratase, Chain A, domain 1"/>
    <property type="match status" value="1"/>
</dbReference>
<organism evidence="10">
    <name type="scientific">Rhipsalis baccifera</name>
    <dbReference type="NCBI Taxonomy" id="722799"/>
    <lineage>
        <taxon>Eukaryota</taxon>
        <taxon>Viridiplantae</taxon>
        <taxon>Streptophyta</taxon>
        <taxon>Embryophyta</taxon>
        <taxon>Tracheophyta</taxon>
        <taxon>Spermatophyta</taxon>
        <taxon>Magnoliopsida</taxon>
        <taxon>eudicotyledons</taxon>
        <taxon>Gunneridae</taxon>
        <taxon>Pentapetalae</taxon>
        <taxon>Caryophyllales</taxon>
        <taxon>Cactineae</taxon>
        <taxon>Cactaceae</taxon>
        <taxon>Cactoideae</taxon>
        <taxon>Rhipsalideae</taxon>
        <taxon>Rhipsalis</taxon>
    </lineage>
</organism>
<dbReference type="GO" id="GO:0009570">
    <property type="term" value="C:chloroplast stroma"/>
    <property type="evidence" value="ECO:0007669"/>
    <property type="project" value="UniProtKB-SubCell"/>
</dbReference>
<dbReference type="GO" id="GO:0009368">
    <property type="term" value="C:endopeptidase Clp complex"/>
    <property type="evidence" value="ECO:0007669"/>
    <property type="project" value="TreeGrafter"/>
</dbReference>
<evidence type="ECO:0000256" key="6">
    <source>
        <dbReference type="ARBA" id="ARBA00034021"/>
    </source>
</evidence>
<sequence>MTVIIPIIPKVPVRLPGRKRTSWRDLTSHLNRKRILFLCQELDTEISSNLISAMLYLSMQDYTQDLYLFINSPGGEIINGMAIHNIMRFIPSHINTICLGIAASMACYVLVGGESKKRAALPHARIMIHQPACNFVFPGKDNEDKAGPVYSELEGIISIRETITRVYSERTGKPFWMISQDLERDFYMSAMEAKDYGIVDRIVDRIKEKS</sequence>
<dbReference type="Pfam" id="PF00574">
    <property type="entry name" value="CLP_protease"/>
    <property type="match status" value="1"/>
</dbReference>
<dbReference type="InterPro" id="IPR033135">
    <property type="entry name" value="ClpP_His_AS"/>
</dbReference>
<comment type="catalytic activity">
    <reaction evidence="6 7 8">
        <text>Hydrolysis of proteins to small peptides in the presence of ATP and magnesium. alpha-casein is the usual test substrate. In the absence of ATP, only oligopeptides shorter than five residues are hydrolyzed (such as succinyl-Leu-Tyr-|-NHMec, and Leu-Tyr-Leu-|-Tyr-Trp, in which cleavage of the -Tyr-|-Leu- and -Tyr-|-Trp bonds also occurs).</text>
        <dbReference type="EC" id="3.4.21.92"/>
    </reaction>
</comment>
<dbReference type="EMBL" id="MT821847">
    <property type="protein sequence ID" value="QOI72662.1"/>
    <property type="molecule type" value="Genomic_DNA"/>
</dbReference>
<dbReference type="GO" id="GO:0006515">
    <property type="term" value="P:protein quality control for misfolded or incompletely synthesized proteins"/>
    <property type="evidence" value="ECO:0007669"/>
    <property type="project" value="TreeGrafter"/>
</dbReference>
<reference evidence="10" key="2">
    <citation type="submission" date="2020-07" db="EMBL/GenBank/DDBJ databases">
        <authorList>
            <person name="Shixiong D."/>
        </authorList>
    </citation>
    <scope>NUCLEOTIDE SEQUENCE</scope>
</reference>
<comment type="subcellular location">
    <subcellularLocation>
        <location evidence="7">Plastid</location>
        <location evidence="7">Chloroplast stroma</location>
    </subcellularLocation>
</comment>
<comment type="function">
    <text evidence="7">Cleaves peptides in various proteins in a process that requires ATP hydrolysis. Has a chymotrypsin-like activity. Plays a major role in the degradation of misfolded proteins.</text>
</comment>
<dbReference type="AlphaFoldDB" id="A0A7L8ZQW7"/>
<evidence type="ECO:0000256" key="3">
    <source>
        <dbReference type="ARBA" id="ARBA00022670"/>
    </source>
</evidence>
<keyword evidence="3 7" id="KW-0645">Protease</keyword>
<protein>
    <recommendedName>
        <fullName evidence="7 9">ATP-dependent Clp protease proteolytic subunit</fullName>
        <ecNumber evidence="7">3.4.21.92</ecNumber>
    </recommendedName>
    <alternativeName>
        <fullName evidence="7">Endopeptidase Clp</fullName>
    </alternativeName>
</protein>
<name>A0A7L8ZQW7_9CARY</name>
<dbReference type="CDD" id="cd07017">
    <property type="entry name" value="S14_ClpP_2"/>
    <property type="match status" value="1"/>
</dbReference>